<keyword evidence="2" id="KW-1185">Reference proteome</keyword>
<evidence type="ECO:0000313" key="2">
    <source>
        <dbReference type="Proteomes" id="UP000239898"/>
    </source>
</evidence>
<dbReference type="NCBIfam" id="NF010447">
    <property type="entry name" value="PRK13873.1"/>
    <property type="match status" value="1"/>
</dbReference>
<comment type="caution">
    <text evidence="1">The sequence shown here is derived from an EMBL/GenBank/DDBJ whole genome shotgun (WGS) entry which is preliminary data.</text>
</comment>
<protein>
    <submittedName>
        <fullName evidence="1">Type IV secretion system protein VirB4</fullName>
    </submittedName>
</protein>
<dbReference type="Gene3D" id="3.40.50.300">
    <property type="entry name" value="P-loop containing nucleotide triphosphate hydrolases"/>
    <property type="match status" value="2"/>
</dbReference>
<evidence type="ECO:0000313" key="1">
    <source>
        <dbReference type="EMBL" id="PPT91417.1"/>
    </source>
</evidence>
<dbReference type="PANTHER" id="PTHR30121:SF12">
    <property type="entry name" value="TYPE IV SECRETION SYSTEM PROTEIN CAGE"/>
    <property type="match status" value="1"/>
</dbReference>
<dbReference type="InterPro" id="IPR051162">
    <property type="entry name" value="T4SS_component"/>
</dbReference>
<dbReference type="RefSeq" id="WP_128419889.1">
    <property type="nucleotide sequence ID" value="NZ_CP049018.1"/>
</dbReference>
<proteinExistence type="predicted"/>
<dbReference type="Proteomes" id="UP000239898">
    <property type="component" value="Unassembled WGS sequence"/>
</dbReference>
<name>A0A2S6ZGN5_9XANT</name>
<organism evidence="1 2">
    <name type="scientific">Xanthomonas theicola</name>
    <dbReference type="NCBI Taxonomy" id="56464"/>
    <lineage>
        <taxon>Bacteria</taxon>
        <taxon>Pseudomonadati</taxon>
        <taxon>Pseudomonadota</taxon>
        <taxon>Gammaproteobacteria</taxon>
        <taxon>Lysobacterales</taxon>
        <taxon>Lysobacteraceae</taxon>
        <taxon>Xanthomonas</taxon>
    </lineage>
</organism>
<dbReference type="OrthoDB" id="9816422at2"/>
<gene>
    <name evidence="1" type="ORF">XthCFBP4691_07775</name>
</gene>
<dbReference type="InterPro" id="IPR027417">
    <property type="entry name" value="P-loop_NTPase"/>
</dbReference>
<sequence>MRNLLEYRSEPSHVSDLMPWAALVAPGVVLNKQGTFQTTIAYRGPDLDSATQEELVATSGSINNLLRRYGDGWYFYADMHRIASTAYPASQFPDPITYLVDEERKTTFEAGRHYESRYYFTLGWLPPTAAQASARAWFFTKDEGSTKARRDRETVNEWLATFQVERERLITQLQNLLPEVRPLSDEDMLAYLHSTASTKRHPITITDTPIELDCLLTDVPLIGGREPMLGDQYIGALTIRQFPYRSTPGKLDRLNRLGYAYRWVTRWIALDKLEADKEIGKVRKNWFSGRKGLVTMVKEIVTGTQSALENTDALNKADDADQAQQELAADAVSYGYFSQTVLIYDRDPRRLEQKLQLFEREINGLGFTTVNETRDGNAMEAWLGAVPGNCLHNIRRPMVHTLNLAHLMPMSAVWAGPTRCPNDQFPPNSPAHLYAVTGGATPFRFSTFVDDVGHTIIIGPTGAGKSVFLNVLEAQFRRYPNAQIYVFDKGGSSRILTEAVGGTFYDLGAVGTDGKTPRYAFQPLRRIDDERERAWAHGWVIDILIAELGAENVTPENKDAIWSALGTLAAAPVEQRTITGLSIQVQDKRLKTALKQYTNQGAFGKLIDANYDDVDLGSWLTFEMEELMETKGAVLPVLSYLFHRLDERFDGTPSLLVLDEAWLFLDHPVFSEKIREWLKVLRKANVSVVFATQDLADVAQSRILPTVQQACMTKIFLPNQSALNEDTADFYRRFSLNKTQLQLIATGVRRQDYYLTSPAGNRMFSLGLGPLALAYCAATNKEMQKLASGLRDQFPQDTLAFNQAYLAARAALPRDAGGLDVDWAVDYLRSLGHPAGASATA</sequence>
<dbReference type="EMBL" id="MIGX01000027">
    <property type="protein sequence ID" value="PPT91417.1"/>
    <property type="molecule type" value="Genomic_DNA"/>
</dbReference>
<accession>A0A2S6ZGN5</accession>
<dbReference type="AlphaFoldDB" id="A0A2S6ZGN5"/>
<dbReference type="PANTHER" id="PTHR30121">
    <property type="entry name" value="UNCHARACTERIZED PROTEIN YJGR-RELATED"/>
    <property type="match status" value="1"/>
</dbReference>
<dbReference type="SUPFAM" id="SSF52540">
    <property type="entry name" value="P-loop containing nucleoside triphosphate hydrolases"/>
    <property type="match status" value="1"/>
</dbReference>
<reference evidence="1 2" key="1">
    <citation type="submission" date="2016-08" db="EMBL/GenBank/DDBJ databases">
        <title>Evolution of the type three secretion system and type three effector repertoires in Xanthomonas.</title>
        <authorList>
            <person name="Merda D."/>
            <person name="Briand M."/>
            <person name="Bosis E."/>
            <person name="Rousseau C."/>
            <person name="Portier P."/>
            <person name="Jacques M.-A."/>
            <person name="Fischer-Le Saux M."/>
        </authorList>
    </citation>
    <scope>NUCLEOTIDE SEQUENCE [LARGE SCALE GENOMIC DNA]</scope>
    <source>
        <strain evidence="1 2">CFBP 4691</strain>
    </source>
</reference>